<protein>
    <submittedName>
        <fullName evidence="1">Uncharacterized protein</fullName>
    </submittedName>
</protein>
<evidence type="ECO:0000313" key="1">
    <source>
        <dbReference type="EMBL" id="TEB42363.1"/>
    </source>
</evidence>
<proteinExistence type="predicted"/>
<reference evidence="1 2" key="1">
    <citation type="journal article" date="2018" name="Syst. Appl. Microbiol.">
        <title>Flavobacterium circumlabens sp. nov. and Flavobacterium cupreum sp. nov., two psychrotrophic species isolated from Antarctic environmental samples.</title>
        <authorList>
            <person name="Kralova S."/>
            <person name="Busse H.J."/>
            <person name="Svec P."/>
            <person name="Maslanova I."/>
            <person name="Stankova E."/>
            <person name="Bartak M."/>
            <person name="Sedlacek I."/>
        </authorList>
    </citation>
    <scope>NUCLEOTIDE SEQUENCE [LARGE SCALE GENOMIC DNA]</scope>
    <source>
        <strain evidence="1 2">CCM 8828</strain>
    </source>
</reference>
<organism evidence="1 2">
    <name type="scientific">Flavobacterium circumlabens</name>
    <dbReference type="NCBI Taxonomy" id="2133765"/>
    <lineage>
        <taxon>Bacteria</taxon>
        <taxon>Pseudomonadati</taxon>
        <taxon>Bacteroidota</taxon>
        <taxon>Flavobacteriia</taxon>
        <taxon>Flavobacteriales</taxon>
        <taxon>Flavobacteriaceae</taxon>
        <taxon>Flavobacterium</taxon>
    </lineage>
</organism>
<dbReference type="AlphaFoldDB" id="A0A4Y7U7F0"/>
<dbReference type="EMBL" id="QWDN01000009">
    <property type="protein sequence ID" value="TEB42363.1"/>
    <property type="molecule type" value="Genomic_DNA"/>
</dbReference>
<sequence>MLPGNNGIGLREKEIKEKVLPRIRESLPEHLKPDAESVLALYVAQCDQNPDIHPELIMNDLLDSQKATK</sequence>
<evidence type="ECO:0000313" key="2">
    <source>
        <dbReference type="Proteomes" id="UP000298340"/>
    </source>
</evidence>
<dbReference type="RefSeq" id="WP_132037491.1">
    <property type="nucleotide sequence ID" value="NZ_QWDN01000009.1"/>
</dbReference>
<gene>
    <name evidence="1" type="ORF">D0809_20935</name>
</gene>
<accession>A0A4Y7U7F0</accession>
<comment type="caution">
    <text evidence="1">The sequence shown here is derived from an EMBL/GenBank/DDBJ whole genome shotgun (WGS) entry which is preliminary data.</text>
</comment>
<dbReference type="Proteomes" id="UP000298340">
    <property type="component" value="Unassembled WGS sequence"/>
</dbReference>
<name>A0A4Y7U7F0_9FLAO</name>